<dbReference type="OrthoDB" id="2333384at2759"/>
<gene>
    <name evidence="3" type="primary">ARRDC3_3</name>
    <name evidence="3" type="ORF">EYF80_054226</name>
</gene>
<sequence length="274" mass="31138">MMPSAVKSLKVTYKPVNEENTFTSGDRVSGEVSLELAKNCSINALWVKFKGKAEVLWTEDYGDHRATHHSKDKNMPSSFKGVAGEIVYLLEAKLSRSVRRPTKDSTEINFVSKETGTIDPELMKPQHKSKDKKLKVFNSGRVAMDVKLQRTVFFQGEGLQFRARIQNNSSRPIKLKYCFYRKHTFLAKRNQHVNTEDILKEVGEPIPPSAEEKFTRVVPIPSDVEPSIDNCSIIKVEYGLRVYLDVKYAFDPKIKFPIVILSARRVPAASGFNR</sequence>
<dbReference type="InterPro" id="IPR014756">
    <property type="entry name" value="Ig_E-set"/>
</dbReference>
<protein>
    <submittedName>
        <fullName evidence="3">Arrestin domain-containing protein 3</fullName>
    </submittedName>
</protein>
<name>A0A4Z2F3Z4_9TELE</name>
<dbReference type="InterPro" id="IPR014752">
    <property type="entry name" value="Arrestin-like_C"/>
</dbReference>
<dbReference type="AlphaFoldDB" id="A0A4Z2F3Z4"/>
<keyword evidence="4" id="KW-1185">Reference proteome</keyword>
<dbReference type="Gene3D" id="2.60.40.640">
    <property type="match status" value="2"/>
</dbReference>
<evidence type="ECO:0000313" key="4">
    <source>
        <dbReference type="Proteomes" id="UP000314294"/>
    </source>
</evidence>
<evidence type="ECO:0000313" key="3">
    <source>
        <dbReference type="EMBL" id="TNN35613.1"/>
    </source>
</evidence>
<dbReference type="GO" id="GO:0005737">
    <property type="term" value="C:cytoplasm"/>
    <property type="evidence" value="ECO:0007669"/>
    <property type="project" value="TreeGrafter"/>
</dbReference>
<dbReference type="Pfam" id="PF00339">
    <property type="entry name" value="Arrestin_N"/>
    <property type="match status" value="1"/>
</dbReference>
<dbReference type="EMBL" id="SRLO01001740">
    <property type="protein sequence ID" value="TNN35613.1"/>
    <property type="molecule type" value="Genomic_DNA"/>
</dbReference>
<dbReference type="GO" id="GO:0007399">
    <property type="term" value="P:nervous system development"/>
    <property type="evidence" value="ECO:0007669"/>
    <property type="project" value="UniProtKB-ARBA"/>
</dbReference>
<reference evidence="3 4" key="1">
    <citation type="submission" date="2019-03" db="EMBL/GenBank/DDBJ databases">
        <title>First draft genome of Liparis tanakae, snailfish: a comprehensive survey of snailfish specific genes.</title>
        <authorList>
            <person name="Kim W."/>
            <person name="Song I."/>
            <person name="Jeong J.-H."/>
            <person name="Kim D."/>
            <person name="Kim S."/>
            <person name="Ryu S."/>
            <person name="Song J.Y."/>
            <person name="Lee S.K."/>
        </authorList>
    </citation>
    <scope>NUCLEOTIDE SEQUENCE [LARGE SCALE GENOMIC DNA]</scope>
    <source>
        <tissue evidence="3">Muscle</tissue>
    </source>
</reference>
<dbReference type="Proteomes" id="UP000314294">
    <property type="component" value="Unassembled WGS sequence"/>
</dbReference>
<dbReference type="PANTHER" id="PTHR11188">
    <property type="entry name" value="ARRESTIN DOMAIN CONTAINING PROTEIN"/>
    <property type="match status" value="1"/>
</dbReference>
<dbReference type="InterPro" id="IPR011022">
    <property type="entry name" value="Arrestin_C-like"/>
</dbReference>
<proteinExistence type="inferred from homology"/>
<dbReference type="GO" id="GO:0005886">
    <property type="term" value="C:plasma membrane"/>
    <property type="evidence" value="ECO:0007669"/>
    <property type="project" value="TreeGrafter"/>
</dbReference>
<dbReference type="InterPro" id="IPR050357">
    <property type="entry name" value="Arrestin_domain-protein"/>
</dbReference>
<comment type="caution">
    <text evidence="3">The sequence shown here is derived from an EMBL/GenBank/DDBJ whole genome shotgun (WGS) entry which is preliminary data.</text>
</comment>
<accession>A0A4Z2F3Z4</accession>
<dbReference type="GO" id="GO:0015031">
    <property type="term" value="P:protein transport"/>
    <property type="evidence" value="ECO:0007669"/>
    <property type="project" value="TreeGrafter"/>
</dbReference>
<evidence type="ECO:0000259" key="2">
    <source>
        <dbReference type="SMART" id="SM01017"/>
    </source>
</evidence>
<dbReference type="PANTHER" id="PTHR11188:SF135">
    <property type="entry name" value="ARRESTIN DOMAIN CONTAINING 3-LIKE-RELATED"/>
    <property type="match status" value="1"/>
</dbReference>
<comment type="similarity">
    <text evidence="1">Belongs to the arrestin family.</text>
</comment>
<dbReference type="InterPro" id="IPR011021">
    <property type="entry name" value="Arrestin-like_N"/>
</dbReference>
<dbReference type="SMART" id="SM01017">
    <property type="entry name" value="Arrestin_C"/>
    <property type="match status" value="1"/>
</dbReference>
<evidence type="ECO:0000256" key="1">
    <source>
        <dbReference type="ARBA" id="ARBA00005298"/>
    </source>
</evidence>
<dbReference type="SUPFAM" id="SSF81296">
    <property type="entry name" value="E set domains"/>
    <property type="match status" value="2"/>
</dbReference>
<dbReference type="Pfam" id="PF02752">
    <property type="entry name" value="Arrestin_C"/>
    <property type="match status" value="1"/>
</dbReference>
<organism evidence="3 4">
    <name type="scientific">Liparis tanakae</name>
    <name type="common">Tanaka's snailfish</name>
    <dbReference type="NCBI Taxonomy" id="230148"/>
    <lineage>
        <taxon>Eukaryota</taxon>
        <taxon>Metazoa</taxon>
        <taxon>Chordata</taxon>
        <taxon>Craniata</taxon>
        <taxon>Vertebrata</taxon>
        <taxon>Euteleostomi</taxon>
        <taxon>Actinopterygii</taxon>
        <taxon>Neopterygii</taxon>
        <taxon>Teleostei</taxon>
        <taxon>Neoteleostei</taxon>
        <taxon>Acanthomorphata</taxon>
        <taxon>Eupercaria</taxon>
        <taxon>Perciformes</taxon>
        <taxon>Cottioidei</taxon>
        <taxon>Cottales</taxon>
        <taxon>Liparidae</taxon>
        <taxon>Liparis</taxon>
    </lineage>
</organism>
<feature type="domain" description="Arrestin C-terminal-like" evidence="2">
    <location>
        <begin position="138"/>
        <end position="265"/>
    </location>
</feature>